<keyword evidence="6" id="KW-0482">Metalloprotease</keyword>
<organism evidence="10 11">
    <name type="scientific">Methylobacterium gossipiicola</name>
    <dbReference type="NCBI Taxonomy" id="582675"/>
    <lineage>
        <taxon>Bacteria</taxon>
        <taxon>Pseudomonadati</taxon>
        <taxon>Pseudomonadota</taxon>
        <taxon>Alphaproteobacteria</taxon>
        <taxon>Hyphomicrobiales</taxon>
        <taxon>Methylobacteriaceae</taxon>
        <taxon>Methylobacterium</taxon>
    </lineage>
</organism>
<dbReference type="Pfam" id="PF01551">
    <property type="entry name" value="Peptidase_M23"/>
    <property type="match status" value="1"/>
</dbReference>
<evidence type="ECO:0000259" key="9">
    <source>
        <dbReference type="Pfam" id="PF01551"/>
    </source>
</evidence>
<gene>
    <name evidence="10" type="ORF">SAMN05192565_10496</name>
</gene>
<dbReference type="FunFam" id="2.70.70.10:FF:000006">
    <property type="entry name" value="M23 family peptidase"/>
    <property type="match status" value="1"/>
</dbReference>
<evidence type="ECO:0000256" key="7">
    <source>
        <dbReference type="SAM" id="Coils"/>
    </source>
</evidence>
<feature type="domain" description="M23ase beta-sheet core" evidence="9">
    <location>
        <begin position="302"/>
        <end position="396"/>
    </location>
</feature>
<evidence type="ECO:0000256" key="3">
    <source>
        <dbReference type="ARBA" id="ARBA00022723"/>
    </source>
</evidence>
<feature type="compositionally biased region" description="Low complexity" evidence="8">
    <location>
        <begin position="143"/>
        <end position="156"/>
    </location>
</feature>
<dbReference type="Gene3D" id="2.70.70.10">
    <property type="entry name" value="Glucose Permease (Domain IIA)"/>
    <property type="match status" value="1"/>
</dbReference>
<keyword evidence="7" id="KW-0175">Coiled coil</keyword>
<dbReference type="AlphaFoldDB" id="A0A1I2S871"/>
<evidence type="ECO:0000256" key="4">
    <source>
        <dbReference type="ARBA" id="ARBA00022801"/>
    </source>
</evidence>
<evidence type="ECO:0000256" key="2">
    <source>
        <dbReference type="ARBA" id="ARBA00022670"/>
    </source>
</evidence>
<dbReference type="PANTHER" id="PTHR21666:SF288">
    <property type="entry name" value="CELL DIVISION PROTEIN YTFB"/>
    <property type="match status" value="1"/>
</dbReference>
<evidence type="ECO:0000256" key="5">
    <source>
        <dbReference type="ARBA" id="ARBA00022833"/>
    </source>
</evidence>
<dbReference type="InterPro" id="IPR016047">
    <property type="entry name" value="M23ase_b-sheet_dom"/>
</dbReference>
<feature type="region of interest" description="Disordered" evidence="8">
    <location>
        <begin position="122"/>
        <end position="174"/>
    </location>
</feature>
<keyword evidence="3" id="KW-0479">Metal-binding</keyword>
<dbReference type="GO" id="GO:0004222">
    <property type="term" value="F:metalloendopeptidase activity"/>
    <property type="evidence" value="ECO:0007669"/>
    <property type="project" value="TreeGrafter"/>
</dbReference>
<dbReference type="GO" id="GO:0006508">
    <property type="term" value="P:proteolysis"/>
    <property type="evidence" value="ECO:0007669"/>
    <property type="project" value="UniProtKB-KW"/>
</dbReference>
<feature type="coiled-coil region" evidence="7">
    <location>
        <begin position="78"/>
        <end position="116"/>
    </location>
</feature>
<evidence type="ECO:0000256" key="8">
    <source>
        <dbReference type="SAM" id="MobiDB-lite"/>
    </source>
</evidence>
<dbReference type="EMBL" id="FOPM01000004">
    <property type="protein sequence ID" value="SFG49095.1"/>
    <property type="molecule type" value="Genomic_DNA"/>
</dbReference>
<evidence type="ECO:0000313" key="10">
    <source>
        <dbReference type="EMBL" id="SFG49095.1"/>
    </source>
</evidence>
<sequence length="422" mass="44748">MLFTARQVREKAASQARGALTRTRLVKAVCDVRVLGPVLALSTVWAGGATYYLVFHDEVLARFVSQQSTMQYGYEARIAALKLELERTALEQATARDEIAARLADLSRRQKTLEARQGTLSALAADSLGRRPPEMPSGDEASTDAAPRRPATAAKPFPTPEPMDEPLSLRGARESARRTGIVVSSLEQRLDGLAEAQSRTVAGIAANADRAVQRLRGLFARIGLDPARFERRPEPGLGGPLVPLSGDPFGLAAAQAQRAVAEAAGLRRMAETLPLRRPVAGAMSVSSTFGARVDPFTRGYAMHTGLDLRAETGEPARATAAGRVTIAEYSGGYGNMVEVDHGHGLATRYAHLSAYGVSPGQWVAAGAVIGRIGSTGRSTGSHLHYETRIDGEAVDPQRFLRLVGALGPAVSTLGPVAFEGLP</sequence>
<dbReference type="RefSeq" id="WP_091969516.1">
    <property type="nucleotide sequence ID" value="NZ_FOPM01000004.1"/>
</dbReference>
<protein>
    <submittedName>
        <fullName evidence="10">Murein DD-endopeptidase MepM and murein hydrolase activator NlpD, contain LysM domain</fullName>
    </submittedName>
</protein>
<evidence type="ECO:0000256" key="1">
    <source>
        <dbReference type="ARBA" id="ARBA00001947"/>
    </source>
</evidence>
<evidence type="ECO:0000256" key="6">
    <source>
        <dbReference type="ARBA" id="ARBA00023049"/>
    </source>
</evidence>
<dbReference type="STRING" id="582675.SAMN05192565_10496"/>
<keyword evidence="11" id="KW-1185">Reference proteome</keyword>
<dbReference type="CDD" id="cd12797">
    <property type="entry name" value="M23_peptidase"/>
    <property type="match status" value="1"/>
</dbReference>
<comment type="cofactor">
    <cofactor evidence="1">
        <name>Zn(2+)</name>
        <dbReference type="ChEBI" id="CHEBI:29105"/>
    </cofactor>
</comment>
<reference evidence="11" key="1">
    <citation type="submission" date="2016-10" db="EMBL/GenBank/DDBJ databases">
        <authorList>
            <person name="Varghese N."/>
            <person name="Submissions S."/>
        </authorList>
    </citation>
    <scope>NUCLEOTIDE SEQUENCE [LARGE SCALE GENOMIC DNA]</scope>
    <source>
        <strain evidence="11">Gh-105</strain>
    </source>
</reference>
<evidence type="ECO:0000313" key="11">
    <source>
        <dbReference type="Proteomes" id="UP000199229"/>
    </source>
</evidence>
<dbReference type="OrthoDB" id="9805070at2"/>
<keyword evidence="2" id="KW-0645">Protease</keyword>
<dbReference type="InterPro" id="IPR011055">
    <property type="entry name" value="Dup_hybrid_motif"/>
</dbReference>
<dbReference type="InterPro" id="IPR050570">
    <property type="entry name" value="Cell_wall_metabolism_enzyme"/>
</dbReference>
<dbReference type="GO" id="GO:0046872">
    <property type="term" value="F:metal ion binding"/>
    <property type="evidence" value="ECO:0007669"/>
    <property type="project" value="UniProtKB-KW"/>
</dbReference>
<proteinExistence type="predicted"/>
<dbReference type="SUPFAM" id="SSF51261">
    <property type="entry name" value="Duplicated hybrid motif"/>
    <property type="match status" value="1"/>
</dbReference>
<keyword evidence="5" id="KW-0862">Zinc</keyword>
<name>A0A1I2S871_9HYPH</name>
<dbReference type="PANTHER" id="PTHR21666">
    <property type="entry name" value="PEPTIDASE-RELATED"/>
    <property type="match status" value="1"/>
</dbReference>
<dbReference type="Proteomes" id="UP000199229">
    <property type="component" value="Unassembled WGS sequence"/>
</dbReference>
<accession>A0A1I2S871</accession>
<keyword evidence="4 10" id="KW-0378">Hydrolase</keyword>